<dbReference type="AlphaFoldDB" id="A0A285J5C2"/>
<dbReference type="InterPro" id="IPR006076">
    <property type="entry name" value="FAD-dep_OxRdtase"/>
</dbReference>
<dbReference type="PANTHER" id="PTHR13847:SF289">
    <property type="entry name" value="GLYCINE OXIDASE"/>
    <property type="match status" value="1"/>
</dbReference>
<dbReference type="PANTHER" id="PTHR13847">
    <property type="entry name" value="SARCOSINE DEHYDROGENASE-RELATED"/>
    <property type="match status" value="1"/>
</dbReference>
<dbReference type="OrthoDB" id="9805337at2"/>
<dbReference type="Pfam" id="PF01266">
    <property type="entry name" value="DAO"/>
    <property type="match status" value="1"/>
</dbReference>
<gene>
    <name evidence="3" type="ORF">CVM39_16105</name>
    <name evidence="4" type="ORF">SAMN06297129_3033</name>
</gene>
<sequence length="413" mass="44098">MKHDILIIGGGIVGICCAVSALARGLKVHMVEPGEPGQQTSAGNAGIISPWSIAPQATPGIWKKIPGLLMSPARPLSIRPGVWPQMLGWGTRFLANSGNARFRALSQAMAPLNAPCISLFRQHLAAAGENSDLVTDSYYVHVFRDAAKANLKDLEYSVRREAGADITLIGPAELKALEPALGPGFEAAIVIRGQARARSPGRLGQVLAGHAEREGMQLTRARVQELRRQETGWRVETEAGPIEAGNVVMAAGAWSGELLRGIISKLPMVSERGYHGEFPQAGLELNHSVMDVENKVVASSMETGVRIAGTAEFAAIDARPDPKREALFKAQARALCPDIGLGDMRLWMGRRPSLPDSLPALGPVRGQPGLYAAFGHSHYGLMMAPKTGEIIADLLSGRDPGLDLAPYDPLRFS</sequence>
<protein>
    <submittedName>
        <fullName evidence="4">D-amino-acid dehydrogenase</fullName>
    </submittedName>
    <submittedName>
        <fullName evidence="3">FAD-dependent oxidoreductase</fullName>
    </submittedName>
</protein>
<evidence type="ECO:0000313" key="6">
    <source>
        <dbReference type="Proteomes" id="UP000231702"/>
    </source>
</evidence>
<dbReference type="Proteomes" id="UP000231702">
    <property type="component" value="Unassembled WGS sequence"/>
</dbReference>
<name>A0A285J5C2_9RHOB</name>
<dbReference type="EMBL" id="OBEA01000006">
    <property type="protein sequence ID" value="SNY55540.1"/>
    <property type="molecule type" value="Genomic_DNA"/>
</dbReference>
<dbReference type="SUPFAM" id="SSF54373">
    <property type="entry name" value="FAD-linked reductases, C-terminal domain"/>
    <property type="match status" value="1"/>
</dbReference>
<evidence type="ECO:0000256" key="1">
    <source>
        <dbReference type="ARBA" id="ARBA00023002"/>
    </source>
</evidence>
<evidence type="ECO:0000313" key="5">
    <source>
        <dbReference type="Proteomes" id="UP000231655"/>
    </source>
</evidence>
<feature type="domain" description="FAD dependent oxidoreductase" evidence="2">
    <location>
        <begin position="4"/>
        <end position="394"/>
    </location>
</feature>
<evidence type="ECO:0000259" key="2">
    <source>
        <dbReference type="Pfam" id="PF01266"/>
    </source>
</evidence>
<dbReference type="PRINTS" id="PR00420">
    <property type="entry name" value="RNGMNOXGNASE"/>
</dbReference>
<dbReference type="Proteomes" id="UP000231655">
    <property type="component" value="Unassembled WGS sequence"/>
</dbReference>
<dbReference type="GO" id="GO:0005737">
    <property type="term" value="C:cytoplasm"/>
    <property type="evidence" value="ECO:0007669"/>
    <property type="project" value="TreeGrafter"/>
</dbReference>
<dbReference type="InterPro" id="IPR036188">
    <property type="entry name" value="FAD/NAD-bd_sf"/>
</dbReference>
<evidence type="ECO:0000313" key="3">
    <source>
        <dbReference type="EMBL" id="PJE26858.1"/>
    </source>
</evidence>
<keyword evidence="1" id="KW-0560">Oxidoreductase</keyword>
<evidence type="ECO:0000313" key="4">
    <source>
        <dbReference type="EMBL" id="SNY55540.1"/>
    </source>
</evidence>
<dbReference type="RefSeq" id="WP_097146745.1">
    <property type="nucleotide sequence ID" value="NZ_OBEA01000006.1"/>
</dbReference>
<organism evidence="4 5">
    <name type="scientific">Pseudooceanicola antarcticus</name>
    <dbReference type="NCBI Taxonomy" id="1247613"/>
    <lineage>
        <taxon>Bacteria</taxon>
        <taxon>Pseudomonadati</taxon>
        <taxon>Pseudomonadota</taxon>
        <taxon>Alphaproteobacteria</taxon>
        <taxon>Rhodobacterales</taxon>
        <taxon>Paracoccaceae</taxon>
        <taxon>Pseudooceanicola</taxon>
    </lineage>
</organism>
<accession>A0A285J5C2</accession>
<dbReference type="Gene3D" id="3.30.9.10">
    <property type="entry name" value="D-Amino Acid Oxidase, subunit A, domain 2"/>
    <property type="match status" value="1"/>
</dbReference>
<keyword evidence="6" id="KW-1185">Reference proteome</keyword>
<dbReference type="SUPFAM" id="SSF51905">
    <property type="entry name" value="FAD/NAD(P)-binding domain"/>
    <property type="match status" value="1"/>
</dbReference>
<proteinExistence type="predicted"/>
<dbReference type="GO" id="GO:0016491">
    <property type="term" value="F:oxidoreductase activity"/>
    <property type="evidence" value="ECO:0007669"/>
    <property type="project" value="UniProtKB-KW"/>
</dbReference>
<reference evidence="4 5" key="1">
    <citation type="submission" date="2017-09" db="EMBL/GenBank/DDBJ databases">
        <authorList>
            <person name="Ehlers B."/>
            <person name="Leendertz F.H."/>
        </authorList>
    </citation>
    <scope>NUCLEOTIDE SEQUENCE [LARGE SCALE GENOMIC DNA]</scope>
    <source>
        <strain evidence="4 5">CGMCC 1.12662</strain>
    </source>
</reference>
<reference evidence="3 6" key="2">
    <citation type="journal article" date="2018" name="Int. J. Syst. Evol. Microbiol.">
        <title>Pseudooceanicola lipolyticus sp. nov., a marine alphaproteobacterium, reclassification of Oceanicola flagellatus as Pseudooceanicola flagellatus comb. nov. and emended description of the genus Pseudooceanicola.</title>
        <authorList>
            <person name="Huang M.-M."/>
            <person name="Guo L.-L."/>
            <person name="Wu Y.-H."/>
            <person name="Lai Q.-L."/>
            <person name="Shao Z.-Z."/>
            <person name="Wang C.-S."/>
            <person name="Wu M."/>
            <person name="Xu X.-W."/>
        </authorList>
    </citation>
    <scope>NUCLEOTIDE SEQUENCE [LARGE SCALE GENOMIC DNA]</scope>
    <source>
        <strain evidence="3 6">Ar-45</strain>
    </source>
</reference>
<dbReference type="Gene3D" id="3.50.50.60">
    <property type="entry name" value="FAD/NAD(P)-binding domain"/>
    <property type="match status" value="2"/>
</dbReference>
<dbReference type="EMBL" id="PGTD01000018">
    <property type="protein sequence ID" value="PJE26858.1"/>
    <property type="molecule type" value="Genomic_DNA"/>
</dbReference>